<sequence length="108" mass="12295">MENLRKYDFVDKTAGTRYTALQFKKIGNLGHVFLDIPSGVSNTLNEGTLLFTFPIGYKPKTFNLKLIVSHPSGRTARTRYDANTGNLYILSKLDVTESMYLDTFYMLD</sequence>
<dbReference type="EMBL" id="BK032852">
    <property type="protein sequence ID" value="DAF64159.1"/>
    <property type="molecule type" value="Genomic_DNA"/>
</dbReference>
<organism evidence="1">
    <name type="scientific">Caudovirales sp. ctBpc6</name>
    <dbReference type="NCBI Taxonomy" id="2827631"/>
    <lineage>
        <taxon>Viruses</taxon>
        <taxon>Duplodnaviria</taxon>
        <taxon>Heunggongvirae</taxon>
        <taxon>Uroviricota</taxon>
        <taxon>Caudoviricetes</taxon>
    </lineage>
</organism>
<proteinExistence type="predicted"/>
<accession>A0A8S5TMB2</accession>
<protein>
    <submittedName>
        <fullName evidence="1">Uncharacterized protein</fullName>
    </submittedName>
</protein>
<name>A0A8S5TMB2_9CAUD</name>
<reference evidence="1" key="1">
    <citation type="journal article" date="2021" name="Proc. Natl. Acad. Sci. U.S.A.">
        <title>A Catalog of Tens of Thousands of Viruses from Human Metagenomes Reveals Hidden Associations with Chronic Diseases.</title>
        <authorList>
            <person name="Tisza M.J."/>
            <person name="Buck C.B."/>
        </authorList>
    </citation>
    <scope>NUCLEOTIDE SEQUENCE</scope>
    <source>
        <strain evidence="1">CtBpc6</strain>
    </source>
</reference>
<evidence type="ECO:0000313" key="1">
    <source>
        <dbReference type="EMBL" id="DAF64159.1"/>
    </source>
</evidence>